<organism evidence="5 6">
    <name type="scientific">Halanaerobium salsuginis</name>
    <dbReference type="NCBI Taxonomy" id="29563"/>
    <lineage>
        <taxon>Bacteria</taxon>
        <taxon>Bacillati</taxon>
        <taxon>Bacillota</taxon>
        <taxon>Clostridia</taxon>
        <taxon>Halanaerobiales</taxon>
        <taxon>Halanaerobiaceae</taxon>
        <taxon>Halanaerobium</taxon>
    </lineage>
</organism>
<sequence length="286" mass="32381">MQYDIFAVGDNVADYYPEQKRIYAGGGAYNTAVIGKRLNLKTAYYGAFGTDENAKFMYNTLKKEKVAYPVSDIRKGRNAVSIVEKNSGEANIKAVDKGVYKNLSLNENVLDLIKKSKIVHTNIYSYFEDYLAKLHYQTKLSFDFSYLRNKEYLEEILKKVDIAFFSEARQKEDQTAFIDWALQQGPEVVVLTRGGNSALLKSGQIELEIETQTIKTVDTLGAGDAFISAFLTSLIRDFKPDEPEKYYQLALKKAEQIAAKYCQINGSLGIFADRQEDVIIYNNIHA</sequence>
<dbReference type="SUPFAM" id="SSF53613">
    <property type="entry name" value="Ribokinase-like"/>
    <property type="match status" value="1"/>
</dbReference>
<dbReference type="GO" id="GO:0016301">
    <property type="term" value="F:kinase activity"/>
    <property type="evidence" value="ECO:0007669"/>
    <property type="project" value="UniProtKB-KW"/>
</dbReference>
<evidence type="ECO:0000313" key="6">
    <source>
        <dbReference type="Proteomes" id="UP000199006"/>
    </source>
</evidence>
<gene>
    <name evidence="5" type="ORF">SAMN02983006_00827</name>
</gene>
<reference evidence="5 6" key="1">
    <citation type="submission" date="2016-10" db="EMBL/GenBank/DDBJ databases">
        <authorList>
            <person name="de Groot N.N."/>
        </authorList>
    </citation>
    <scope>NUCLEOTIDE SEQUENCE [LARGE SCALE GENOMIC DNA]</scope>
    <source>
        <strain evidence="5 6">ATCC 51327</strain>
    </source>
</reference>
<evidence type="ECO:0000256" key="2">
    <source>
        <dbReference type="ARBA" id="ARBA00022679"/>
    </source>
</evidence>
<name>A0A1I4GNX9_9FIRM</name>
<evidence type="ECO:0000256" key="3">
    <source>
        <dbReference type="ARBA" id="ARBA00022777"/>
    </source>
</evidence>
<dbReference type="PANTHER" id="PTHR43085:SF57">
    <property type="entry name" value="CARBOHYDRATE KINASE PFKB DOMAIN-CONTAINING PROTEIN"/>
    <property type="match status" value="1"/>
</dbReference>
<dbReference type="InterPro" id="IPR050306">
    <property type="entry name" value="PfkB_Carbo_kinase"/>
</dbReference>
<dbReference type="InterPro" id="IPR011611">
    <property type="entry name" value="PfkB_dom"/>
</dbReference>
<evidence type="ECO:0000313" key="5">
    <source>
        <dbReference type="EMBL" id="SFL31619.1"/>
    </source>
</evidence>
<dbReference type="AlphaFoldDB" id="A0A1I4GNX9"/>
<dbReference type="EMBL" id="FOTI01000007">
    <property type="protein sequence ID" value="SFL31619.1"/>
    <property type="molecule type" value="Genomic_DNA"/>
</dbReference>
<feature type="domain" description="Carbohydrate kinase PfkB" evidence="4">
    <location>
        <begin position="17"/>
        <end position="260"/>
    </location>
</feature>
<keyword evidence="6" id="KW-1185">Reference proteome</keyword>
<keyword evidence="2" id="KW-0808">Transferase</keyword>
<dbReference type="STRING" id="29563.SAMN02983006_00827"/>
<dbReference type="Pfam" id="PF00294">
    <property type="entry name" value="PfkB"/>
    <property type="match status" value="1"/>
</dbReference>
<dbReference type="InterPro" id="IPR029056">
    <property type="entry name" value="Ribokinase-like"/>
</dbReference>
<dbReference type="Gene3D" id="3.40.1190.20">
    <property type="match status" value="1"/>
</dbReference>
<dbReference type="InterPro" id="IPR002173">
    <property type="entry name" value="Carboh/pur_kinase_PfkB_CS"/>
</dbReference>
<accession>A0A1I4GNX9</accession>
<proteinExistence type="inferred from homology"/>
<evidence type="ECO:0000259" key="4">
    <source>
        <dbReference type="Pfam" id="PF00294"/>
    </source>
</evidence>
<dbReference type="PROSITE" id="PS00584">
    <property type="entry name" value="PFKB_KINASES_2"/>
    <property type="match status" value="1"/>
</dbReference>
<evidence type="ECO:0000256" key="1">
    <source>
        <dbReference type="ARBA" id="ARBA00010688"/>
    </source>
</evidence>
<dbReference type="RefSeq" id="WP_089860112.1">
    <property type="nucleotide sequence ID" value="NZ_FOTI01000007.1"/>
</dbReference>
<dbReference type="OrthoDB" id="9775849at2"/>
<dbReference type="Proteomes" id="UP000199006">
    <property type="component" value="Unassembled WGS sequence"/>
</dbReference>
<keyword evidence="3 5" id="KW-0418">Kinase</keyword>
<dbReference type="PANTHER" id="PTHR43085">
    <property type="entry name" value="HEXOKINASE FAMILY MEMBER"/>
    <property type="match status" value="1"/>
</dbReference>
<protein>
    <submittedName>
        <fullName evidence="5">PfkB family carbohydrate kinase</fullName>
    </submittedName>
</protein>
<comment type="similarity">
    <text evidence="1">Belongs to the carbohydrate kinase PfkB family.</text>
</comment>